<dbReference type="EMBL" id="JAQJZL010000003">
    <property type="protein sequence ID" value="KAJ6047530.1"/>
    <property type="molecule type" value="Genomic_DNA"/>
</dbReference>
<evidence type="ECO:0000256" key="2">
    <source>
        <dbReference type="SAM" id="SignalP"/>
    </source>
</evidence>
<proteinExistence type="predicted"/>
<evidence type="ECO:0000256" key="1">
    <source>
        <dbReference type="SAM" id="MobiDB-lite"/>
    </source>
</evidence>
<feature type="region of interest" description="Disordered" evidence="1">
    <location>
        <begin position="41"/>
        <end position="65"/>
    </location>
</feature>
<dbReference type="Proteomes" id="UP001219568">
    <property type="component" value="Unassembled WGS sequence"/>
</dbReference>
<keyword evidence="2" id="KW-0732">Signal</keyword>
<comment type="caution">
    <text evidence="3">The sequence shown here is derived from an EMBL/GenBank/DDBJ whole genome shotgun (WGS) entry which is preliminary data.</text>
</comment>
<evidence type="ECO:0000313" key="3">
    <source>
        <dbReference type="EMBL" id="KAJ6047530.1"/>
    </source>
</evidence>
<keyword evidence="4" id="KW-1185">Reference proteome</keyword>
<feature type="signal peptide" evidence="2">
    <location>
        <begin position="1"/>
        <end position="17"/>
    </location>
</feature>
<organism evidence="3 4">
    <name type="scientific">Penicillium canescens</name>
    <dbReference type="NCBI Taxonomy" id="5083"/>
    <lineage>
        <taxon>Eukaryota</taxon>
        <taxon>Fungi</taxon>
        <taxon>Dikarya</taxon>
        <taxon>Ascomycota</taxon>
        <taxon>Pezizomycotina</taxon>
        <taxon>Eurotiomycetes</taxon>
        <taxon>Eurotiomycetidae</taxon>
        <taxon>Eurotiales</taxon>
        <taxon>Aspergillaceae</taxon>
        <taxon>Penicillium</taxon>
    </lineage>
</organism>
<reference evidence="3" key="2">
    <citation type="submission" date="2023-01" db="EMBL/GenBank/DDBJ databases">
        <authorList>
            <person name="Petersen C."/>
        </authorList>
    </citation>
    <scope>NUCLEOTIDE SEQUENCE</scope>
    <source>
        <strain evidence="3">IBT 15450</strain>
    </source>
</reference>
<feature type="chain" id="PRO_5042169244" description="RxLR effector protein" evidence="2">
    <location>
        <begin position="18"/>
        <end position="99"/>
    </location>
</feature>
<evidence type="ECO:0000313" key="4">
    <source>
        <dbReference type="Proteomes" id="UP001219568"/>
    </source>
</evidence>
<name>A0AAD6IHE9_PENCN</name>
<dbReference type="AlphaFoldDB" id="A0AAD6IHE9"/>
<reference evidence="3" key="1">
    <citation type="journal article" date="2023" name="IMA Fungus">
        <title>Comparative genomic study of the Penicillium genus elucidates a diverse pangenome and 15 lateral gene transfer events.</title>
        <authorList>
            <person name="Petersen C."/>
            <person name="Sorensen T."/>
            <person name="Nielsen M.R."/>
            <person name="Sondergaard T.E."/>
            <person name="Sorensen J.L."/>
            <person name="Fitzpatrick D.A."/>
            <person name="Frisvad J.C."/>
            <person name="Nielsen K.L."/>
        </authorList>
    </citation>
    <scope>NUCLEOTIDE SEQUENCE</scope>
    <source>
        <strain evidence="3">IBT 15450</strain>
    </source>
</reference>
<evidence type="ECO:0008006" key="5">
    <source>
        <dbReference type="Google" id="ProtNLM"/>
    </source>
</evidence>
<protein>
    <recommendedName>
        <fullName evidence="5">RxLR effector protein</fullName>
    </recommendedName>
</protein>
<sequence length="99" mass="10866">MQPIFFLLMLLFGFTLAAPIIKADTLETAVFKRPIFSTIRTETDKAGPQPENNAARSKAYKGDRQKSLVGHIGDAEESVSKYKIEKKPGLSKLLASLGL</sequence>
<gene>
    <name evidence="3" type="ORF">N7460_003677</name>
</gene>
<accession>A0AAD6IHE9</accession>